<accession>A0A8W8MXF9</accession>
<dbReference type="AlphaFoldDB" id="A0A8W8MXF9"/>
<dbReference type="EnsemblMetazoa" id="G3503.1">
    <property type="protein sequence ID" value="G3503.1:cds"/>
    <property type="gene ID" value="G3503"/>
</dbReference>
<protein>
    <recommendedName>
        <fullName evidence="3">NFX1-type zinc finger-containing protein 1</fullName>
    </recommendedName>
</protein>
<name>A0A8W8MXF9_MAGGI</name>
<evidence type="ECO:0000313" key="1">
    <source>
        <dbReference type="EnsemblMetazoa" id="G3503.1:cds"/>
    </source>
</evidence>
<dbReference type="Proteomes" id="UP000005408">
    <property type="component" value="Unassembled WGS sequence"/>
</dbReference>
<keyword evidence="2" id="KW-1185">Reference proteome</keyword>
<sequence length="374" mass="44110">MSNWICYDECENEFRSSEKCHKDYVRPPCNKRCKKSLICKPNHRCIGLCGENCPSICKRCDRKKLTNILGEKSVDDSLVVQLIDCGHIFKVDTMDEYMRLYPEHFILDEKMALKTCLECSTPIRSSGRYKNVINQTYSDIVEVNRKCKVETNNLFLKKYKIQRNVLDKDMPLKERIACCRNRYVRAVCKRVLKKLCRRYKAILAMDEQYNIREIAKTYNVIFDWIFHHSNVTFVHEELEQLNDEVERFSMYIDLVLLKHVWEIILLQTEKDLIQYHLLKLRCPDGDTFNRGDVVSAQAVFDKIREKHCLWMPVRERRMSFKDVVCGKRGNWYKCSKGHIYLSEVGGSVDDPRCPDCLSPKEDGLPLNEEEMEVA</sequence>
<proteinExistence type="predicted"/>
<reference evidence="1" key="1">
    <citation type="submission" date="2022-08" db="UniProtKB">
        <authorList>
            <consortium name="EnsemblMetazoa"/>
        </authorList>
    </citation>
    <scope>IDENTIFICATION</scope>
    <source>
        <strain evidence="1">05x7-T-G4-1.051#20</strain>
    </source>
</reference>
<organism evidence="1 2">
    <name type="scientific">Magallana gigas</name>
    <name type="common">Pacific oyster</name>
    <name type="synonym">Crassostrea gigas</name>
    <dbReference type="NCBI Taxonomy" id="29159"/>
    <lineage>
        <taxon>Eukaryota</taxon>
        <taxon>Metazoa</taxon>
        <taxon>Spiralia</taxon>
        <taxon>Lophotrochozoa</taxon>
        <taxon>Mollusca</taxon>
        <taxon>Bivalvia</taxon>
        <taxon>Autobranchia</taxon>
        <taxon>Pteriomorphia</taxon>
        <taxon>Ostreida</taxon>
        <taxon>Ostreoidea</taxon>
        <taxon>Ostreidae</taxon>
        <taxon>Magallana</taxon>
    </lineage>
</organism>
<evidence type="ECO:0000313" key="2">
    <source>
        <dbReference type="Proteomes" id="UP000005408"/>
    </source>
</evidence>
<evidence type="ECO:0008006" key="3">
    <source>
        <dbReference type="Google" id="ProtNLM"/>
    </source>
</evidence>